<feature type="transmembrane region" description="Helical" evidence="1">
    <location>
        <begin position="82"/>
        <end position="100"/>
    </location>
</feature>
<keyword evidence="1" id="KW-0472">Membrane</keyword>
<name>A0A2N5HMA1_9BACI</name>
<keyword evidence="1" id="KW-1133">Transmembrane helix</keyword>
<organism evidence="2 3">
    <name type="scientific">Neobacillus cucumis</name>
    <dbReference type="NCBI Taxonomy" id="1740721"/>
    <lineage>
        <taxon>Bacteria</taxon>
        <taxon>Bacillati</taxon>
        <taxon>Bacillota</taxon>
        <taxon>Bacilli</taxon>
        <taxon>Bacillales</taxon>
        <taxon>Bacillaceae</taxon>
        <taxon>Neobacillus</taxon>
    </lineage>
</organism>
<evidence type="ECO:0000256" key="1">
    <source>
        <dbReference type="SAM" id="Phobius"/>
    </source>
</evidence>
<gene>
    <name evidence="2" type="ORF">CVD27_07250</name>
</gene>
<keyword evidence="1" id="KW-0812">Transmembrane</keyword>
<dbReference type="RefSeq" id="WP_101647223.1">
    <property type="nucleotide sequence ID" value="NZ_PGVE01000032.1"/>
</dbReference>
<feature type="transmembrane region" description="Helical" evidence="1">
    <location>
        <begin position="21"/>
        <end position="43"/>
    </location>
</feature>
<dbReference type="AlphaFoldDB" id="A0A2N5HMA1"/>
<accession>A0A2N5HMA1</accession>
<protein>
    <submittedName>
        <fullName evidence="2">Uncharacterized protein</fullName>
    </submittedName>
</protein>
<keyword evidence="3" id="KW-1185">Reference proteome</keyword>
<comment type="caution">
    <text evidence="2">The sequence shown here is derived from an EMBL/GenBank/DDBJ whole genome shotgun (WGS) entry which is preliminary data.</text>
</comment>
<reference evidence="2 3" key="1">
    <citation type="submission" date="2017-11" db="EMBL/GenBank/DDBJ databases">
        <title>Comparitive Functional Genomics of Dry Heat Resistant strains isolated from the Viking Spacecraft.</title>
        <authorList>
            <person name="Seuylemezian A."/>
            <person name="Cooper K."/>
            <person name="Vaishampayan P."/>
        </authorList>
    </citation>
    <scope>NUCLEOTIDE SEQUENCE [LARGE SCALE GENOMIC DNA]</scope>
    <source>
        <strain evidence="2 3">V32-6</strain>
    </source>
</reference>
<feature type="transmembrane region" description="Helical" evidence="1">
    <location>
        <begin position="49"/>
        <end position="70"/>
    </location>
</feature>
<dbReference type="OrthoDB" id="2875082at2"/>
<evidence type="ECO:0000313" key="2">
    <source>
        <dbReference type="EMBL" id="PLS06650.1"/>
    </source>
</evidence>
<evidence type="ECO:0000313" key="3">
    <source>
        <dbReference type="Proteomes" id="UP000234950"/>
    </source>
</evidence>
<sequence length="194" mass="22536">MANKKHKQATNKNSKRKITKFILYASIIVFLVSSLFLLLSIIFNENLVMSEIFLLLAGAVFYLPSSLIVAYRYKMVKVIDKIVIPLFVVGALFFSAKWVFSAAQLYLDKEAYDQRNFKIAKGIPSEITYDGSKNVPDYIDTITIDDTEIKVSHLYIVEKDFNKRLRNKPLKIKYLPISKYAISVEKYQWKKWSQ</sequence>
<dbReference type="Proteomes" id="UP000234950">
    <property type="component" value="Unassembled WGS sequence"/>
</dbReference>
<dbReference type="EMBL" id="PGVE01000032">
    <property type="protein sequence ID" value="PLS06650.1"/>
    <property type="molecule type" value="Genomic_DNA"/>
</dbReference>
<proteinExistence type="predicted"/>